<dbReference type="PANTHER" id="PTHR48106">
    <property type="entry name" value="QUINONE OXIDOREDUCTASE PIG3-RELATED"/>
    <property type="match status" value="1"/>
</dbReference>
<organism evidence="5 6">
    <name type="scientific">Microdochium trichocladiopsis</name>
    <dbReference type="NCBI Taxonomy" id="1682393"/>
    <lineage>
        <taxon>Eukaryota</taxon>
        <taxon>Fungi</taxon>
        <taxon>Dikarya</taxon>
        <taxon>Ascomycota</taxon>
        <taxon>Pezizomycotina</taxon>
        <taxon>Sordariomycetes</taxon>
        <taxon>Xylariomycetidae</taxon>
        <taxon>Xylariales</taxon>
        <taxon>Microdochiaceae</taxon>
        <taxon>Microdochium</taxon>
    </lineage>
</organism>
<evidence type="ECO:0000259" key="4">
    <source>
        <dbReference type="SMART" id="SM00829"/>
    </source>
</evidence>
<dbReference type="GO" id="GO:0070402">
    <property type="term" value="F:NADPH binding"/>
    <property type="evidence" value="ECO:0007669"/>
    <property type="project" value="TreeGrafter"/>
</dbReference>
<dbReference type="InterPro" id="IPR013154">
    <property type="entry name" value="ADH-like_N"/>
</dbReference>
<evidence type="ECO:0000313" key="5">
    <source>
        <dbReference type="EMBL" id="KAH7021002.1"/>
    </source>
</evidence>
<accession>A0A9P8XX56</accession>
<keyword evidence="6" id="KW-1185">Reference proteome</keyword>
<dbReference type="PANTHER" id="PTHR48106:SF13">
    <property type="entry name" value="QUINONE OXIDOREDUCTASE-RELATED"/>
    <property type="match status" value="1"/>
</dbReference>
<sequence>MASSKPIRKVLISGAGDISVLSVIDATIDPPKAGEVQVRPLYSGFSGADINMREGVYPMQKKAPLTPGYSLVGTVVALGLGTSNSSATGGRPLQPGQLVASLTVYDAQAQLVNLPEKYLIPVPDAVDPQSATAVMLDWTTALGLVEHAKVRAGQRVFVHGMSGAVGWALLTLCRLRGAAVYGTASASKHDLIRKEGGTSFVYTDKRWMQAMRELGGAHVVFDALGFESWGESYDILKRKTSPAAPVKGGDSSPSAGLESGGLLVGYGGNLHNLTKPTPTPQEDGKSKGSAAAATPAQSQVSGIVKLLALNAKLWDSRSTSFWYISRDDKSFRPNVEKLFAMLAAGELKIPIKQVWDMEDIRQAHTSWGKGDGVGSILIKVNDE</sequence>
<dbReference type="Proteomes" id="UP000756346">
    <property type="component" value="Unassembled WGS sequence"/>
</dbReference>
<dbReference type="Pfam" id="PF08240">
    <property type="entry name" value="ADH_N"/>
    <property type="match status" value="1"/>
</dbReference>
<name>A0A9P8XX56_9PEZI</name>
<dbReference type="GO" id="GO:0005829">
    <property type="term" value="C:cytosol"/>
    <property type="evidence" value="ECO:0007669"/>
    <property type="project" value="TreeGrafter"/>
</dbReference>
<evidence type="ECO:0000256" key="1">
    <source>
        <dbReference type="ARBA" id="ARBA00022857"/>
    </source>
</evidence>
<dbReference type="CDD" id="cd08273">
    <property type="entry name" value="MDR8"/>
    <property type="match status" value="1"/>
</dbReference>
<protein>
    <submittedName>
        <fullName evidence="5">Chaperonin 10-like protein</fullName>
    </submittedName>
</protein>
<dbReference type="InterPro" id="IPR036291">
    <property type="entry name" value="NAD(P)-bd_dom_sf"/>
</dbReference>
<dbReference type="AlphaFoldDB" id="A0A9P8XX56"/>
<gene>
    <name evidence="5" type="ORF">B0I36DRAFT_367461</name>
</gene>
<dbReference type="GO" id="GO:0003960">
    <property type="term" value="F:quinone reductase (NADPH) activity"/>
    <property type="evidence" value="ECO:0007669"/>
    <property type="project" value="TreeGrafter"/>
</dbReference>
<proteinExistence type="predicted"/>
<dbReference type="GeneID" id="70189015"/>
<dbReference type="SUPFAM" id="SSF51735">
    <property type="entry name" value="NAD(P)-binding Rossmann-fold domains"/>
    <property type="match status" value="1"/>
</dbReference>
<reference evidence="5" key="1">
    <citation type="journal article" date="2021" name="Nat. Commun.">
        <title>Genetic determinants of endophytism in the Arabidopsis root mycobiome.</title>
        <authorList>
            <person name="Mesny F."/>
            <person name="Miyauchi S."/>
            <person name="Thiergart T."/>
            <person name="Pickel B."/>
            <person name="Atanasova L."/>
            <person name="Karlsson M."/>
            <person name="Huettel B."/>
            <person name="Barry K.W."/>
            <person name="Haridas S."/>
            <person name="Chen C."/>
            <person name="Bauer D."/>
            <person name="Andreopoulos W."/>
            <person name="Pangilinan J."/>
            <person name="LaButti K."/>
            <person name="Riley R."/>
            <person name="Lipzen A."/>
            <person name="Clum A."/>
            <person name="Drula E."/>
            <person name="Henrissat B."/>
            <person name="Kohler A."/>
            <person name="Grigoriev I.V."/>
            <person name="Martin F.M."/>
            <person name="Hacquard S."/>
        </authorList>
    </citation>
    <scope>NUCLEOTIDE SEQUENCE</scope>
    <source>
        <strain evidence="5">MPI-CAGE-CH-0230</strain>
    </source>
</reference>
<feature type="region of interest" description="Disordered" evidence="3">
    <location>
        <begin position="273"/>
        <end position="294"/>
    </location>
</feature>
<dbReference type="Gene3D" id="3.40.50.720">
    <property type="entry name" value="NAD(P)-binding Rossmann-like Domain"/>
    <property type="match status" value="1"/>
</dbReference>
<keyword evidence="2" id="KW-0560">Oxidoreductase</keyword>
<comment type="caution">
    <text evidence="5">The sequence shown here is derived from an EMBL/GenBank/DDBJ whole genome shotgun (WGS) entry which is preliminary data.</text>
</comment>
<dbReference type="RefSeq" id="XP_046007203.1">
    <property type="nucleotide sequence ID" value="XM_046159469.1"/>
</dbReference>
<dbReference type="InterPro" id="IPR020843">
    <property type="entry name" value="ER"/>
</dbReference>
<dbReference type="OrthoDB" id="203908at2759"/>
<feature type="domain" description="Enoyl reductase (ER)" evidence="4">
    <location>
        <begin position="16"/>
        <end position="378"/>
    </location>
</feature>
<dbReference type="InterPro" id="IPR011032">
    <property type="entry name" value="GroES-like_sf"/>
</dbReference>
<dbReference type="SUPFAM" id="SSF50129">
    <property type="entry name" value="GroES-like"/>
    <property type="match status" value="1"/>
</dbReference>
<dbReference type="Gene3D" id="3.90.180.10">
    <property type="entry name" value="Medium-chain alcohol dehydrogenases, catalytic domain"/>
    <property type="match status" value="1"/>
</dbReference>
<dbReference type="GO" id="GO:0035925">
    <property type="term" value="F:mRNA 3'-UTR AU-rich region binding"/>
    <property type="evidence" value="ECO:0007669"/>
    <property type="project" value="TreeGrafter"/>
</dbReference>
<keyword evidence="1" id="KW-0521">NADP</keyword>
<dbReference type="SMART" id="SM00829">
    <property type="entry name" value="PKS_ER"/>
    <property type="match status" value="1"/>
</dbReference>
<evidence type="ECO:0000313" key="6">
    <source>
        <dbReference type="Proteomes" id="UP000756346"/>
    </source>
</evidence>
<evidence type="ECO:0000256" key="2">
    <source>
        <dbReference type="ARBA" id="ARBA00023002"/>
    </source>
</evidence>
<evidence type="ECO:0000256" key="3">
    <source>
        <dbReference type="SAM" id="MobiDB-lite"/>
    </source>
</evidence>
<dbReference type="EMBL" id="JAGTJQ010000010">
    <property type="protein sequence ID" value="KAH7021002.1"/>
    <property type="molecule type" value="Genomic_DNA"/>
</dbReference>